<accession>A0A0F4ESX9</accession>
<sequence>MRNPIWLRFSVGRALLVAALAPTYIILFFRTQYWWAGIALVVLVVILTLVQFSGRWLSGWLMALYSFSRRSRKPLDTPSESVIGATVKPADQVAMRWQNGFLVSVIELIPRPFTPTVIVDGEAQTDDLLETQLLEHLLSVHCPDLEAVVVSAGYRVGHAASPDVVNLYQQVIGADPAPAYRRTWVMLRADPVRTRKSAQRRDAGAAGLARYLIASTTRIADQLASHGVDAVCGQSFDRVDHATDVGFVQEKWSMIQGRDAYSVAYTAPAGPDAWWSARADHTITRVRVAPGKIPQATVVLTTRGEPKTPCGFYRLRGAQQPALLGQSFVAYQHCQLPIGSAGVLVGETVNRCAVYMPFDDVDVSVSLGDVQTFTQFVVRAAAAGGIVTLGQQFEKFARLIGGHIGPVAKVAWPNAITYLGPYPGSERVILKQDTIGTPRHRKLPIRQISPPEESHYQMALPKNSDKL</sequence>
<evidence type="ECO:0000256" key="2">
    <source>
        <dbReference type="ARBA" id="ARBA00007759"/>
    </source>
</evidence>
<dbReference type="GO" id="GO:0005886">
    <property type="term" value="C:plasma membrane"/>
    <property type="evidence" value="ECO:0007669"/>
    <property type="project" value="UniProtKB-SubCell"/>
</dbReference>
<dbReference type="STRING" id="480418.GCA_000975265_00975"/>
<dbReference type="EMBL" id="JRPY01000002">
    <property type="protein sequence ID" value="KJX75908.1"/>
    <property type="molecule type" value="Genomic_DNA"/>
</dbReference>
<name>A0A0F4ESX9_9MYCO</name>
<evidence type="ECO:0000256" key="6">
    <source>
        <dbReference type="ARBA" id="ARBA00023136"/>
    </source>
</evidence>
<comment type="caution">
    <text evidence="9">The sequence shown here is derived from an EMBL/GenBank/DDBJ whole genome shotgun (WGS) entry which is preliminary data.</text>
</comment>
<keyword evidence="5 7" id="KW-1133">Transmembrane helix</keyword>
<evidence type="ECO:0000313" key="9">
    <source>
        <dbReference type="EMBL" id="KJX75908.1"/>
    </source>
</evidence>
<comment type="subcellular location">
    <subcellularLocation>
        <location evidence="1">Cell membrane</location>
    </subcellularLocation>
</comment>
<keyword evidence="3" id="KW-1003">Cell membrane</keyword>
<evidence type="ECO:0000256" key="4">
    <source>
        <dbReference type="ARBA" id="ARBA00022692"/>
    </source>
</evidence>
<dbReference type="RefSeq" id="WP_045842194.1">
    <property type="nucleotide sequence ID" value="NZ_CP083405.1"/>
</dbReference>
<evidence type="ECO:0000259" key="8">
    <source>
        <dbReference type="Pfam" id="PF11203"/>
    </source>
</evidence>
<dbReference type="AlphaFoldDB" id="A0A0F4ESX9"/>
<proteinExistence type="inferred from homology"/>
<keyword evidence="10" id="KW-1185">Reference proteome</keyword>
<evidence type="ECO:0000256" key="3">
    <source>
        <dbReference type="ARBA" id="ARBA00022475"/>
    </source>
</evidence>
<feature type="transmembrane region" description="Helical" evidence="7">
    <location>
        <begin position="33"/>
        <end position="52"/>
    </location>
</feature>
<keyword evidence="4 7" id="KW-0812">Transmembrane</keyword>
<keyword evidence="6 7" id="KW-0472">Membrane</keyword>
<reference evidence="9 10" key="1">
    <citation type="journal article" date="2015" name="Proc. Natl. Acad. Sci. U.S.A.">
        <title>Insight into the evolution and origin of leprosy bacilli from the genome sequence of Mycobacterium lepromatosis.</title>
        <authorList>
            <person name="Singh P."/>
            <person name="Benjak A."/>
            <person name="Schuenemann V.J."/>
            <person name="Herbig A."/>
            <person name="Avanzi C."/>
            <person name="Busso P."/>
            <person name="Nieselt K."/>
            <person name="Krause J."/>
            <person name="Vera-Cabrera L."/>
            <person name="Cole S.T."/>
        </authorList>
    </citation>
    <scope>NUCLEOTIDE SEQUENCE [LARGE SCALE GENOMIC DNA]</scope>
    <source>
        <strain evidence="9 10">Mx1-22A</strain>
    </source>
</reference>
<comment type="similarity">
    <text evidence="2">Belongs to the EccE family.</text>
</comment>
<dbReference type="PATRIC" id="fig|480418.6.peg.148"/>
<feature type="transmembrane region" description="Helical" evidence="7">
    <location>
        <begin position="7"/>
        <end position="27"/>
    </location>
</feature>
<dbReference type="NCBIfam" id="TIGR03923">
    <property type="entry name" value="T7SS_EccE"/>
    <property type="match status" value="1"/>
</dbReference>
<dbReference type="Proteomes" id="UP000053699">
    <property type="component" value="Unassembled WGS sequence"/>
</dbReference>
<feature type="domain" description="Type VII secretion system protein EccE" evidence="8">
    <location>
        <begin position="177"/>
        <end position="266"/>
    </location>
</feature>
<dbReference type="OrthoDB" id="4152590at2"/>
<evidence type="ECO:0000256" key="1">
    <source>
        <dbReference type="ARBA" id="ARBA00004236"/>
    </source>
</evidence>
<evidence type="ECO:0000256" key="7">
    <source>
        <dbReference type="SAM" id="Phobius"/>
    </source>
</evidence>
<dbReference type="Pfam" id="PF11203">
    <property type="entry name" value="EccE"/>
    <property type="match status" value="1"/>
</dbReference>
<dbReference type="InterPro" id="IPR050051">
    <property type="entry name" value="EccE_dom"/>
</dbReference>
<evidence type="ECO:0000256" key="5">
    <source>
        <dbReference type="ARBA" id="ARBA00022989"/>
    </source>
</evidence>
<evidence type="ECO:0000313" key="10">
    <source>
        <dbReference type="Proteomes" id="UP000053699"/>
    </source>
</evidence>
<dbReference type="InterPro" id="IPR021368">
    <property type="entry name" value="T7SS_EccE"/>
</dbReference>
<gene>
    <name evidence="9" type="primary">eccE1</name>
    <name evidence="9" type="ORF">MLPM_0042</name>
</gene>
<organism evidence="9 10">
    <name type="scientific">Mycobacterium lepromatosis</name>
    <dbReference type="NCBI Taxonomy" id="480418"/>
    <lineage>
        <taxon>Bacteria</taxon>
        <taxon>Bacillati</taxon>
        <taxon>Actinomycetota</taxon>
        <taxon>Actinomycetes</taxon>
        <taxon>Mycobacteriales</taxon>
        <taxon>Mycobacteriaceae</taxon>
        <taxon>Mycobacterium</taxon>
    </lineage>
</organism>
<protein>
    <submittedName>
        <fullName evidence="9">ESX component EccE1</fullName>
    </submittedName>
</protein>